<dbReference type="STRING" id="3055.A0A2K3CNS7"/>
<organism evidence="7 8">
    <name type="scientific">Chlamydomonas reinhardtii</name>
    <name type="common">Chlamydomonas smithii</name>
    <dbReference type="NCBI Taxonomy" id="3055"/>
    <lineage>
        <taxon>Eukaryota</taxon>
        <taxon>Viridiplantae</taxon>
        <taxon>Chlorophyta</taxon>
        <taxon>core chlorophytes</taxon>
        <taxon>Chlorophyceae</taxon>
        <taxon>CS clade</taxon>
        <taxon>Chlamydomonadales</taxon>
        <taxon>Chlamydomonadaceae</taxon>
        <taxon>Chlamydomonas</taxon>
    </lineage>
</organism>
<dbReference type="GO" id="GO:0006751">
    <property type="term" value="P:glutathione catabolic process"/>
    <property type="evidence" value="ECO:0000318"/>
    <property type="project" value="GO_Central"/>
</dbReference>
<dbReference type="GO" id="GO:0036374">
    <property type="term" value="F:glutathione hydrolase activity"/>
    <property type="evidence" value="ECO:0000318"/>
    <property type="project" value="GO_Central"/>
</dbReference>
<evidence type="ECO:0000256" key="2">
    <source>
        <dbReference type="PIRSR" id="PIRSR600101-1"/>
    </source>
</evidence>
<comment type="catalytic activity">
    <reaction evidence="4">
        <text>an S-substituted glutathione + H2O = an S-substituted L-cysteinylglycine + L-glutamate</text>
        <dbReference type="Rhea" id="RHEA:59468"/>
        <dbReference type="ChEBI" id="CHEBI:15377"/>
        <dbReference type="ChEBI" id="CHEBI:29985"/>
        <dbReference type="ChEBI" id="CHEBI:90779"/>
        <dbReference type="ChEBI" id="CHEBI:143103"/>
        <dbReference type="EC" id="3.4.19.13"/>
    </reaction>
</comment>
<dbReference type="InParanoid" id="A0A2K3CNS7"/>
<comment type="similarity">
    <text evidence="1">Belongs to the gamma-glutamyltransferase family.</text>
</comment>
<dbReference type="Gramene" id="PNW69930">
    <property type="protein sequence ID" value="PNW69930"/>
    <property type="gene ID" value="CHLRE_17g698650v5"/>
</dbReference>
<dbReference type="InterPro" id="IPR029055">
    <property type="entry name" value="Ntn_hydrolases_N"/>
</dbReference>
<keyword evidence="8" id="KW-1185">Reference proteome</keyword>
<protein>
    <recommendedName>
        <fullName evidence="4">Glutathione hydrolase</fullName>
        <ecNumber evidence="4">2.3.2.2</ecNumber>
        <ecNumber evidence="4">3.4.19.13</ecNumber>
    </recommendedName>
    <alternativeName>
        <fullName evidence="4">Gamma-glutamyltransferase</fullName>
    </alternativeName>
    <alternativeName>
        <fullName evidence="4">Gamma-glutamyltranspeptidase</fullName>
    </alternativeName>
</protein>
<dbReference type="RefSeq" id="XP_042914328.1">
    <property type="nucleotide sequence ID" value="XM_043071869.1"/>
</dbReference>
<dbReference type="PROSITE" id="PS00462">
    <property type="entry name" value="G_GLU_TRANSPEPTIDASE"/>
    <property type="match status" value="1"/>
</dbReference>
<dbReference type="InterPro" id="IPR043137">
    <property type="entry name" value="GGT_ssub_C"/>
</dbReference>
<comment type="catalytic activity">
    <reaction evidence="4">
        <text>glutathione + H2O = L-cysteinylglycine + L-glutamate</text>
        <dbReference type="Rhea" id="RHEA:28807"/>
        <dbReference type="ChEBI" id="CHEBI:15377"/>
        <dbReference type="ChEBI" id="CHEBI:29985"/>
        <dbReference type="ChEBI" id="CHEBI:57925"/>
        <dbReference type="ChEBI" id="CHEBI:61694"/>
        <dbReference type="EC" id="3.4.19.13"/>
    </reaction>
</comment>
<dbReference type="AlphaFoldDB" id="A0A2K3CNS7"/>
<dbReference type="PANTHER" id="PTHR11686">
    <property type="entry name" value="GAMMA GLUTAMYL TRANSPEPTIDASE"/>
    <property type="match status" value="1"/>
</dbReference>
<dbReference type="InterPro" id="IPR043138">
    <property type="entry name" value="GGT_lsub"/>
</dbReference>
<dbReference type="KEGG" id="cre:CHLRE_17g698650v5"/>
<reference evidence="7 8" key="1">
    <citation type="journal article" date="2007" name="Science">
        <title>The Chlamydomonas genome reveals the evolution of key animal and plant functions.</title>
        <authorList>
            <person name="Merchant S.S."/>
            <person name="Prochnik S.E."/>
            <person name="Vallon O."/>
            <person name="Harris E.H."/>
            <person name="Karpowicz S.J."/>
            <person name="Witman G.B."/>
            <person name="Terry A."/>
            <person name="Salamov A."/>
            <person name="Fritz-Laylin L.K."/>
            <person name="Marechal-Drouard L."/>
            <person name="Marshall W.F."/>
            <person name="Qu L.H."/>
            <person name="Nelson D.R."/>
            <person name="Sanderfoot A.A."/>
            <person name="Spalding M.H."/>
            <person name="Kapitonov V.V."/>
            <person name="Ren Q."/>
            <person name="Ferris P."/>
            <person name="Lindquist E."/>
            <person name="Shapiro H."/>
            <person name="Lucas S.M."/>
            <person name="Grimwood J."/>
            <person name="Schmutz J."/>
            <person name="Cardol P."/>
            <person name="Cerutti H."/>
            <person name="Chanfreau G."/>
            <person name="Chen C.L."/>
            <person name="Cognat V."/>
            <person name="Croft M.T."/>
            <person name="Dent R."/>
            <person name="Dutcher S."/>
            <person name="Fernandez E."/>
            <person name="Fukuzawa H."/>
            <person name="Gonzalez-Ballester D."/>
            <person name="Gonzalez-Halphen D."/>
            <person name="Hallmann A."/>
            <person name="Hanikenne M."/>
            <person name="Hippler M."/>
            <person name="Inwood W."/>
            <person name="Jabbari K."/>
            <person name="Kalanon M."/>
            <person name="Kuras R."/>
            <person name="Lefebvre P.A."/>
            <person name="Lemaire S.D."/>
            <person name="Lobanov A.V."/>
            <person name="Lohr M."/>
            <person name="Manuell A."/>
            <person name="Meier I."/>
            <person name="Mets L."/>
            <person name="Mittag M."/>
            <person name="Mittelmeier T."/>
            <person name="Moroney J.V."/>
            <person name="Moseley J."/>
            <person name="Napoli C."/>
            <person name="Nedelcu A.M."/>
            <person name="Niyogi K."/>
            <person name="Novoselov S.V."/>
            <person name="Paulsen I.T."/>
            <person name="Pazour G."/>
            <person name="Purton S."/>
            <person name="Ral J.P."/>
            <person name="Riano-Pachon D.M."/>
            <person name="Riekhof W."/>
            <person name="Rymarquis L."/>
            <person name="Schroda M."/>
            <person name="Stern D."/>
            <person name="Umen J."/>
            <person name="Willows R."/>
            <person name="Wilson N."/>
            <person name="Zimmer S.L."/>
            <person name="Allmer J."/>
            <person name="Balk J."/>
            <person name="Bisova K."/>
            <person name="Chen C.J."/>
            <person name="Elias M."/>
            <person name="Gendler K."/>
            <person name="Hauser C."/>
            <person name="Lamb M.R."/>
            <person name="Ledford H."/>
            <person name="Long J.C."/>
            <person name="Minagawa J."/>
            <person name="Page M.D."/>
            <person name="Pan J."/>
            <person name="Pootakham W."/>
            <person name="Roje S."/>
            <person name="Rose A."/>
            <person name="Stahlberg E."/>
            <person name="Terauchi A.M."/>
            <person name="Yang P."/>
            <person name="Ball S."/>
            <person name="Bowler C."/>
            <person name="Dieckmann C.L."/>
            <person name="Gladyshev V.N."/>
            <person name="Green P."/>
            <person name="Jorgensen R."/>
            <person name="Mayfield S."/>
            <person name="Mueller-Roeber B."/>
            <person name="Rajamani S."/>
            <person name="Sayre R.T."/>
            <person name="Brokstein P."/>
            <person name="Dubchak I."/>
            <person name="Goodstein D."/>
            <person name="Hornick L."/>
            <person name="Huang Y.W."/>
            <person name="Jhaveri J."/>
            <person name="Luo Y."/>
            <person name="Martinez D."/>
            <person name="Ngau W.C."/>
            <person name="Otillar B."/>
            <person name="Poliakov A."/>
            <person name="Porter A."/>
            <person name="Szajkowski L."/>
            <person name="Werner G."/>
            <person name="Zhou K."/>
            <person name="Grigoriev I.V."/>
            <person name="Rokhsar D.S."/>
            <person name="Grossman A.R."/>
        </authorList>
    </citation>
    <scope>NUCLEOTIDE SEQUENCE [LARGE SCALE GENOMIC DNA]</scope>
    <source>
        <strain evidence="8">CC-503</strain>
    </source>
</reference>
<sequence>MDVEASAEQPLLRGDEARKRPNSLRCGVVAWAVFAAVLVFLIVMTATFAGRGGGSSGSSSSGKPTFAVPPGAIVGCTDSELLCLIARPVPGPDADYRGHPRKVRGSKGLVATDQSRCADIGAEVLQEGGHAVDAAVAAALCQGVVNPFASGAGGGFFALLRDGASGAAEFVNAREVAPAAAYADMYSGKPAGASLEGGLAVAVPMELKGLEAMWRRHGRLPWRRLVAPAAAIARHGFAAHPYYTYSASGPGNLKKLRASALAREAFLVLDAAAAANASALASGEAWRAPEVGELCCARPRLADTLEAVGRYGVSWLYSPARAEVLAAEVRAAGGIMTAADILAAEPRIQPPLSYTLPGPVPYTLLVPPPPSSGPVLYLALSVLLGYLNSSSNGAATANATAAATAAWAAAMGGLPELATHRTVEAMKHAFAVRMALGDPGPDPAAPPPPGSPYVDVREVMADIADPAFAAELRAAINDSSVLDLANYGGRWNPKRTGVSPDDHGTSHLSVLDGEGNAVSLTTTVNTGFGSGLVSRSTGLLLNNEMDDFSQPGAPNKYNLEPAVANYIAPGKQPLSSMAPALLLAPPPAAAATATAAAAAAATAGGGQQQQQQQQLRLVVGASNGPRIITGILQTVIRLLYGGSDLLAAVSDSRLHSQWLPDSVLFENYTLNGVDFSQPPGLVAALEARGDTLEPFYDQLGDVQAILLDEQQPPAGGGGGGGGVAATAVSDPRKDGAPAAAG</sequence>
<feature type="compositionally biased region" description="Gly residues" evidence="5">
    <location>
        <begin position="714"/>
        <end position="723"/>
    </location>
</feature>
<dbReference type="SUPFAM" id="SSF56235">
    <property type="entry name" value="N-terminal nucleophile aminohydrolases (Ntn hydrolases)"/>
    <property type="match status" value="1"/>
</dbReference>
<dbReference type="GO" id="GO:0005886">
    <property type="term" value="C:plasma membrane"/>
    <property type="evidence" value="ECO:0000318"/>
    <property type="project" value="GO_Central"/>
</dbReference>
<dbReference type="InterPro" id="IPR055262">
    <property type="entry name" value="GGT_CS"/>
</dbReference>
<dbReference type="ExpressionAtlas" id="A0A2K3CNS7">
    <property type="expression patterns" value="baseline"/>
</dbReference>
<feature type="binding site" evidence="3">
    <location>
        <begin position="523"/>
        <end position="525"/>
    </location>
    <ligand>
        <name>L-glutamate</name>
        <dbReference type="ChEBI" id="CHEBI:29985"/>
    </ligand>
</feature>
<keyword evidence="6" id="KW-0472">Membrane</keyword>
<dbReference type="InterPro" id="IPR000101">
    <property type="entry name" value="GGT_peptidase"/>
</dbReference>
<feature type="binding site" evidence="3">
    <location>
        <position position="624"/>
    </location>
    <ligand>
        <name>L-glutamate</name>
        <dbReference type="ChEBI" id="CHEBI:29985"/>
    </ligand>
</feature>
<feature type="binding site" evidence="3">
    <location>
        <begin position="575"/>
        <end position="576"/>
    </location>
    <ligand>
        <name>L-glutamate</name>
        <dbReference type="ChEBI" id="CHEBI:29985"/>
    </ligand>
</feature>
<dbReference type="EMBL" id="CM008978">
    <property type="protein sequence ID" value="PNW69930.1"/>
    <property type="molecule type" value="Genomic_DNA"/>
</dbReference>
<evidence type="ECO:0000313" key="8">
    <source>
        <dbReference type="Proteomes" id="UP000006906"/>
    </source>
</evidence>
<comment type="pathway">
    <text evidence="4">Sulfur metabolism; glutathione metabolism.</text>
</comment>
<dbReference type="Gene3D" id="1.10.246.130">
    <property type="match status" value="1"/>
</dbReference>
<name>A0A2K3CNS7_CHLRE</name>
<feature type="transmembrane region" description="Helical" evidence="6">
    <location>
        <begin position="28"/>
        <end position="50"/>
    </location>
</feature>
<evidence type="ECO:0000256" key="4">
    <source>
        <dbReference type="RuleBase" id="RU368068"/>
    </source>
</evidence>
<dbReference type="OMA" id="APACTTH"/>
<dbReference type="PRINTS" id="PR01210">
    <property type="entry name" value="GGTRANSPTASE"/>
</dbReference>
<dbReference type="Gene3D" id="3.60.20.40">
    <property type="match status" value="1"/>
</dbReference>
<dbReference type="GO" id="GO:0103068">
    <property type="term" value="F:leukotriene C4 gamma-glutamyl transferase activity"/>
    <property type="evidence" value="ECO:0007669"/>
    <property type="project" value="UniProtKB-EC"/>
</dbReference>
<evidence type="ECO:0000256" key="1">
    <source>
        <dbReference type="ARBA" id="ARBA00009381"/>
    </source>
</evidence>
<proteinExistence type="inferred from homology"/>
<comment type="function">
    <text evidence="4">Cleaves the gamma-glutamyl peptide bond of glutathione and glutathione conjugates.</text>
</comment>
<evidence type="ECO:0000313" key="7">
    <source>
        <dbReference type="EMBL" id="PNW69930.1"/>
    </source>
</evidence>
<dbReference type="GeneID" id="5717344"/>
<dbReference type="EC" id="2.3.2.2" evidence="4"/>
<dbReference type="FunCoup" id="A0A2K3CNS7">
    <property type="interactions" value="712"/>
</dbReference>
<dbReference type="Proteomes" id="UP000006906">
    <property type="component" value="Chromosome 17"/>
</dbReference>
<feature type="region of interest" description="Disordered" evidence="5">
    <location>
        <begin position="709"/>
        <end position="741"/>
    </location>
</feature>
<dbReference type="OrthoDB" id="2015213at2759"/>
<keyword evidence="4" id="KW-0378">Hydrolase</keyword>
<accession>A0A2K3CNS7</accession>
<feature type="binding site" evidence="3">
    <location>
        <position position="174"/>
    </location>
    <ligand>
        <name>L-glutamate</name>
        <dbReference type="ChEBI" id="CHEBI:29985"/>
    </ligand>
</feature>
<evidence type="ECO:0000256" key="5">
    <source>
        <dbReference type="SAM" id="MobiDB-lite"/>
    </source>
</evidence>
<keyword evidence="6" id="KW-0812">Transmembrane</keyword>
<gene>
    <name evidence="7" type="ORF">CHLRE_17g698650v5</name>
</gene>
<feature type="binding site" evidence="3">
    <location>
        <position position="547"/>
    </location>
    <ligand>
        <name>L-glutamate</name>
        <dbReference type="ChEBI" id="CHEBI:29985"/>
    </ligand>
</feature>
<dbReference type="PANTHER" id="PTHR11686:SF9">
    <property type="entry name" value="RE13973P"/>
    <property type="match status" value="1"/>
</dbReference>
<evidence type="ECO:0000256" key="3">
    <source>
        <dbReference type="PIRSR" id="PIRSR600101-2"/>
    </source>
</evidence>
<keyword evidence="4" id="KW-0808">Transferase</keyword>
<keyword evidence="4" id="KW-0012">Acyltransferase</keyword>
<comment type="catalytic activity">
    <reaction evidence="4">
        <text>an N-terminal (5-L-glutamyl)-[peptide] + an alpha-amino acid = 5-L-glutamyl amino acid + an N-terminal L-alpha-aminoacyl-[peptide]</text>
        <dbReference type="Rhea" id="RHEA:23904"/>
        <dbReference type="Rhea" id="RHEA-COMP:9780"/>
        <dbReference type="Rhea" id="RHEA-COMP:9795"/>
        <dbReference type="ChEBI" id="CHEBI:77644"/>
        <dbReference type="ChEBI" id="CHEBI:78597"/>
        <dbReference type="ChEBI" id="CHEBI:78599"/>
        <dbReference type="ChEBI" id="CHEBI:78608"/>
        <dbReference type="EC" id="2.3.2.2"/>
    </reaction>
</comment>
<evidence type="ECO:0000256" key="6">
    <source>
        <dbReference type="SAM" id="Phobius"/>
    </source>
</evidence>
<dbReference type="EC" id="3.4.19.13" evidence="4"/>
<keyword evidence="6" id="KW-1133">Transmembrane helix</keyword>
<feature type="active site" description="Nucleophile" evidence="2">
    <location>
        <position position="505"/>
    </location>
</feature>
<dbReference type="Pfam" id="PF01019">
    <property type="entry name" value="G_glu_transpept"/>
    <property type="match status" value="2"/>
</dbReference>